<evidence type="ECO:0000256" key="2">
    <source>
        <dbReference type="SAM" id="SignalP"/>
    </source>
</evidence>
<comment type="caution">
    <text evidence="3">The sequence shown here is derived from an EMBL/GenBank/DDBJ whole genome shotgun (WGS) entry which is preliminary data.</text>
</comment>
<proteinExistence type="predicted"/>
<protein>
    <submittedName>
        <fullName evidence="3">Uncharacterized protein</fullName>
    </submittedName>
</protein>
<dbReference type="PROSITE" id="PS51257">
    <property type="entry name" value="PROKAR_LIPOPROTEIN"/>
    <property type="match status" value="1"/>
</dbReference>
<evidence type="ECO:0000313" key="4">
    <source>
        <dbReference type="Proteomes" id="UP000609651"/>
    </source>
</evidence>
<organism evidence="3 4">
    <name type="scientific">Alienimonas chondri</name>
    <dbReference type="NCBI Taxonomy" id="2681879"/>
    <lineage>
        <taxon>Bacteria</taxon>
        <taxon>Pseudomonadati</taxon>
        <taxon>Planctomycetota</taxon>
        <taxon>Planctomycetia</taxon>
        <taxon>Planctomycetales</taxon>
        <taxon>Planctomycetaceae</taxon>
        <taxon>Alienimonas</taxon>
    </lineage>
</organism>
<feature type="region of interest" description="Disordered" evidence="1">
    <location>
        <begin position="31"/>
        <end position="76"/>
    </location>
</feature>
<dbReference type="EMBL" id="WTPX01000175">
    <property type="protein sequence ID" value="NNJ27622.1"/>
    <property type="molecule type" value="Genomic_DNA"/>
</dbReference>
<keyword evidence="4" id="KW-1185">Reference proteome</keyword>
<dbReference type="Proteomes" id="UP000609651">
    <property type="component" value="Unassembled WGS sequence"/>
</dbReference>
<feature type="chain" id="PRO_5046482739" evidence="2">
    <location>
        <begin position="28"/>
        <end position="76"/>
    </location>
</feature>
<sequence>MTRSYPPLSVWSARGLGLAMLASTCLVGSGCDSTSSEPQFVDPARVPTPPANFEPETNTVSPGGGGVSASLPDEPR</sequence>
<keyword evidence="2" id="KW-0732">Signal</keyword>
<name>A0ABX1VIM2_9PLAN</name>
<evidence type="ECO:0000313" key="3">
    <source>
        <dbReference type="EMBL" id="NNJ27622.1"/>
    </source>
</evidence>
<evidence type="ECO:0000256" key="1">
    <source>
        <dbReference type="SAM" id="MobiDB-lite"/>
    </source>
</evidence>
<gene>
    <name evidence="3" type="ORF">LzC2_37290</name>
</gene>
<feature type="signal peptide" evidence="2">
    <location>
        <begin position="1"/>
        <end position="27"/>
    </location>
</feature>
<accession>A0ABX1VIM2</accession>
<reference evidence="3 4" key="1">
    <citation type="journal article" date="2020" name="Syst. Appl. Microbiol.">
        <title>Alienimonas chondri sp. nov., a novel planctomycete isolated from the biofilm of the red alga Chondrus crispus.</title>
        <authorList>
            <person name="Vitorino I."/>
            <person name="Albuquerque L."/>
            <person name="Wiegand S."/>
            <person name="Kallscheuer N."/>
            <person name="da Costa M.S."/>
            <person name="Lobo-da-Cunha A."/>
            <person name="Jogler C."/>
            <person name="Lage O.M."/>
        </authorList>
    </citation>
    <scope>NUCLEOTIDE SEQUENCE [LARGE SCALE GENOMIC DNA]</scope>
    <source>
        <strain evidence="3 4">LzC2</strain>
    </source>
</reference>